<keyword evidence="6" id="KW-0238">DNA-binding</keyword>
<dbReference type="GO" id="GO:0003677">
    <property type="term" value="F:DNA binding"/>
    <property type="evidence" value="ECO:0007669"/>
    <property type="project" value="UniProtKB-KW"/>
</dbReference>
<evidence type="ECO:0000256" key="5">
    <source>
        <dbReference type="ARBA" id="ARBA00023098"/>
    </source>
</evidence>
<keyword evidence="10" id="KW-1185">Reference proteome</keyword>
<keyword evidence="4" id="KW-0805">Transcription regulation</keyword>
<dbReference type="InterPro" id="IPR036388">
    <property type="entry name" value="WH-like_DNA-bd_sf"/>
</dbReference>
<keyword evidence="2" id="KW-0444">Lipid biosynthesis</keyword>
<evidence type="ECO:0000313" key="10">
    <source>
        <dbReference type="Proteomes" id="UP000001661"/>
    </source>
</evidence>
<dbReference type="GO" id="GO:0006633">
    <property type="term" value="P:fatty acid biosynthetic process"/>
    <property type="evidence" value="ECO:0007669"/>
    <property type="project" value="UniProtKB-KW"/>
</dbReference>
<evidence type="ECO:0000256" key="1">
    <source>
        <dbReference type="ARBA" id="ARBA00022491"/>
    </source>
</evidence>
<protein>
    <submittedName>
        <fullName evidence="9">Fatty acid biosynthesis transcriptional regulator protein</fullName>
    </submittedName>
</protein>
<dbReference type="NCBIfam" id="NF003359">
    <property type="entry name" value="PRK04424.1"/>
    <property type="match status" value="1"/>
</dbReference>
<dbReference type="KEGG" id="aar:Acear_1011"/>
<keyword evidence="8" id="KW-0804">Transcription</keyword>
<evidence type="ECO:0000256" key="4">
    <source>
        <dbReference type="ARBA" id="ARBA00023015"/>
    </source>
</evidence>
<sequence length="198" mass="22248">MGKKLSKAERQKALKEKIEENPFLIDQELAKIFGVSIQTIRLDRLELNIPEVRKRIRNLAKDSYSKVKSVSNSEIIGELIDIELNKSGTSILETNEDMGLTDSRIVRGHHIFAQANSLAVAIIDTDLALTGLTKTKFECPVHVGERLIAEAVVQSKKDEKFQIEVTTKVKQDRVFNGEFIIFSGGRLNGEVKKRADSR</sequence>
<dbReference type="eggNOG" id="COG2030">
    <property type="taxonomic scope" value="Bacteria"/>
</dbReference>
<dbReference type="AlphaFoldDB" id="D9QPU7"/>
<dbReference type="PIRSF" id="PIRSF037733">
    <property type="entry name" value="Transcription_factor_FapR"/>
    <property type="match status" value="1"/>
</dbReference>
<organism evidence="9 10">
    <name type="scientific">Acetohalobium arabaticum (strain ATCC 49924 / DSM 5501 / Z-7288)</name>
    <dbReference type="NCBI Taxonomy" id="574087"/>
    <lineage>
        <taxon>Bacteria</taxon>
        <taxon>Bacillati</taxon>
        <taxon>Bacillota</taxon>
        <taxon>Clostridia</taxon>
        <taxon>Halanaerobiales</taxon>
        <taxon>Halobacteroidaceae</taxon>
        <taxon>Acetohalobium</taxon>
    </lineage>
</organism>
<dbReference type="GO" id="GO:0045717">
    <property type="term" value="P:negative regulation of fatty acid biosynthetic process"/>
    <property type="evidence" value="ECO:0007669"/>
    <property type="project" value="InterPro"/>
</dbReference>
<dbReference type="Gene3D" id="3.10.129.10">
    <property type="entry name" value="Hotdog Thioesterase"/>
    <property type="match status" value="1"/>
</dbReference>
<reference evidence="9 10" key="1">
    <citation type="journal article" date="2010" name="Stand. Genomic Sci.">
        <title>Complete genome sequence of Acetohalobium arabaticum type strain (Z-7288).</title>
        <authorList>
            <person name="Sikorski J."/>
            <person name="Lapidus A."/>
            <person name="Chertkov O."/>
            <person name="Lucas S."/>
            <person name="Copeland A."/>
            <person name="Glavina Del Rio T."/>
            <person name="Nolan M."/>
            <person name="Tice H."/>
            <person name="Cheng J.F."/>
            <person name="Han C."/>
            <person name="Brambilla E."/>
            <person name="Pitluck S."/>
            <person name="Liolios K."/>
            <person name="Ivanova N."/>
            <person name="Mavromatis K."/>
            <person name="Mikhailova N."/>
            <person name="Pati A."/>
            <person name="Bruce D."/>
            <person name="Detter C."/>
            <person name="Tapia R."/>
            <person name="Goodwin L."/>
            <person name="Chen A."/>
            <person name="Palaniappan K."/>
            <person name="Land M."/>
            <person name="Hauser L."/>
            <person name="Chang Y.J."/>
            <person name="Jeffries C.D."/>
            <person name="Rohde M."/>
            <person name="Goker M."/>
            <person name="Spring S."/>
            <person name="Woyke T."/>
            <person name="Bristow J."/>
            <person name="Eisen J.A."/>
            <person name="Markowitz V."/>
            <person name="Hugenholtz P."/>
            <person name="Kyrpides N.C."/>
            <person name="Klenk H.P."/>
        </authorList>
    </citation>
    <scope>NUCLEOTIDE SEQUENCE [LARGE SCALE GENOMIC DNA]</scope>
    <source>
        <strain evidence="10">ATCC 49924 / DSM 5501 / Z-7288</strain>
    </source>
</reference>
<dbReference type="GO" id="GO:0003700">
    <property type="term" value="F:DNA-binding transcription factor activity"/>
    <property type="evidence" value="ECO:0007669"/>
    <property type="project" value="InterPro"/>
</dbReference>
<keyword evidence="7" id="KW-0275">Fatty acid biosynthesis</keyword>
<evidence type="ECO:0000256" key="8">
    <source>
        <dbReference type="ARBA" id="ARBA00023163"/>
    </source>
</evidence>
<name>D9QPU7_ACEAZ</name>
<dbReference type="CDD" id="cd03440">
    <property type="entry name" value="hot_dog"/>
    <property type="match status" value="1"/>
</dbReference>
<evidence type="ECO:0000256" key="6">
    <source>
        <dbReference type="ARBA" id="ARBA00023125"/>
    </source>
</evidence>
<evidence type="ECO:0000313" key="9">
    <source>
        <dbReference type="EMBL" id="ADL12538.1"/>
    </source>
</evidence>
<evidence type="ECO:0000256" key="2">
    <source>
        <dbReference type="ARBA" id="ARBA00022516"/>
    </source>
</evidence>
<dbReference type="InterPro" id="IPR017275">
    <property type="entry name" value="Transcription_factor_FapR"/>
</dbReference>
<keyword evidence="3" id="KW-0276">Fatty acid metabolism</keyword>
<dbReference type="OrthoDB" id="1706183at2"/>
<dbReference type="Proteomes" id="UP000001661">
    <property type="component" value="Chromosome"/>
</dbReference>
<dbReference type="SUPFAM" id="SSF54637">
    <property type="entry name" value="Thioesterase/thiol ester dehydrase-isomerase"/>
    <property type="match status" value="1"/>
</dbReference>
<evidence type="ECO:0000256" key="7">
    <source>
        <dbReference type="ARBA" id="ARBA00023160"/>
    </source>
</evidence>
<keyword evidence="1" id="KW-0678">Repressor</keyword>
<proteinExistence type="predicted"/>
<dbReference type="GO" id="GO:0045892">
    <property type="term" value="P:negative regulation of DNA-templated transcription"/>
    <property type="evidence" value="ECO:0007669"/>
    <property type="project" value="InterPro"/>
</dbReference>
<gene>
    <name evidence="9" type="ordered locus">Acear_1011</name>
</gene>
<dbReference type="RefSeq" id="WP_013277984.1">
    <property type="nucleotide sequence ID" value="NC_014378.1"/>
</dbReference>
<dbReference type="Gene3D" id="1.10.10.10">
    <property type="entry name" value="Winged helix-like DNA-binding domain superfamily/Winged helix DNA-binding domain"/>
    <property type="match status" value="1"/>
</dbReference>
<dbReference type="InterPro" id="IPR029069">
    <property type="entry name" value="HotDog_dom_sf"/>
</dbReference>
<dbReference type="EMBL" id="CP002105">
    <property type="protein sequence ID" value="ADL12538.1"/>
    <property type="molecule type" value="Genomic_DNA"/>
</dbReference>
<dbReference type="STRING" id="574087.Acear_1011"/>
<accession>D9QPU7</accession>
<dbReference type="HOGENOM" id="CLU_095708_0_0_9"/>
<keyword evidence="5" id="KW-0443">Lipid metabolism</keyword>
<evidence type="ECO:0000256" key="3">
    <source>
        <dbReference type="ARBA" id="ARBA00022832"/>
    </source>
</evidence>